<dbReference type="EMBL" id="PNBA02000014">
    <property type="protein sequence ID" value="KAG6400500.1"/>
    <property type="molecule type" value="Genomic_DNA"/>
</dbReference>
<comment type="caution">
    <text evidence="2">The sequence shown here is derived from an EMBL/GenBank/DDBJ whole genome shotgun (WGS) entry which is preliminary data.</text>
</comment>
<protein>
    <submittedName>
        <fullName evidence="2">Uncharacterized protein</fullName>
    </submittedName>
</protein>
<feature type="region of interest" description="Disordered" evidence="1">
    <location>
        <begin position="1"/>
        <end position="48"/>
    </location>
</feature>
<dbReference type="Proteomes" id="UP000298416">
    <property type="component" value="Unassembled WGS sequence"/>
</dbReference>
<proteinExistence type="predicted"/>
<keyword evidence="3" id="KW-1185">Reference proteome</keyword>
<feature type="region of interest" description="Disordered" evidence="1">
    <location>
        <begin position="76"/>
        <end position="126"/>
    </location>
</feature>
<feature type="compositionally biased region" description="Polar residues" evidence="1">
    <location>
        <begin position="170"/>
        <end position="182"/>
    </location>
</feature>
<evidence type="ECO:0000313" key="3">
    <source>
        <dbReference type="Proteomes" id="UP000298416"/>
    </source>
</evidence>
<feature type="compositionally biased region" description="Basic and acidic residues" evidence="1">
    <location>
        <begin position="28"/>
        <end position="46"/>
    </location>
</feature>
<gene>
    <name evidence="2" type="ORF">SASPL_137337</name>
</gene>
<sequence>MERIPELHSVPRLLPVANKSRSTLPTLLKEEIRKPSSLRDPRELDSRVPAQAWKGKSFLQEEDDDEELMPDVLSFTVGDDSFEEPGSTSFHGVSHPPEPVDMDMMRPVYMPIGRNNNDGKGLAKSYSKKGPFLEDLSLRVPPSIKQCPPLLSPAESLVEEHNDLAAISSPFATSRPSQNTEASPIPESEEKECIWDASLPPSGNFGQVELASSVGSGSKRVVGTDMKSGGKFLDFEFF</sequence>
<feature type="region of interest" description="Disordered" evidence="1">
    <location>
        <begin position="167"/>
        <end position="190"/>
    </location>
</feature>
<reference evidence="2" key="1">
    <citation type="submission" date="2018-01" db="EMBL/GenBank/DDBJ databases">
        <authorList>
            <person name="Mao J.F."/>
        </authorList>
    </citation>
    <scope>NUCLEOTIDE SEQUENCE</scope>
    <source>
        <strain evidence="2">Huo1</strain>
        <tissue evidence="2">Leaf</tissue>
    </source>
</reference>
<name>A0A8X8WRJ0_SALSN</name>
<organism evidence="2">
    <name type="scientific">Salvia splendens</name>
    <name type="common">Scarlet sage</name>
    <dbReference type="NCBI Taxonomy" id="180675"/>
    <lineage>
        <taxon>Eukaryota</taxon>
        <taxon>Viridiplantae</taxon>
        <taxon>Streptophyta</taxon>
        <taxon>Embryophyta</taxon>
        <taxon>Tracheophyta</taxon>
        <taxon>Spermatophyta</taxon>
        <taxon>Magnoliopsida</taxon>
        <taxon>eudicotyledons</taxon>
        <taxon>Gunneridae</taxon>
        <taxon>Pentapetalae</taxon>
        <taxon>asterids</taxon>
        <taxon>lamiids</taxon>
        <taxon>Lamiales</taxon>
        <taxon>Lamiaceae</taxon>
        <taxon>Nepetoideae</taxon>
        <taxon>Mentheae</taxon>
        <taxon>Salviinae</taxon>
        <taxon>Salvia</taxon>
        <taxon>Salvia subgen. Calosphace</taxon>
        <taxon>core Calosphace</taxon>
    </lineage>
</organism>
<evidence type="ECO:0000256" key="1">
    <source>
        <dbReference type="SAM" id="MobiDB-lite"/>
    </source>
</evidence>
<dbReference type="AlphaFoldDB" id="A0A8X8WRJ0"/>
<accession>A0A8X8WRJ0</accession>
<reference evidence="2" key="2">
    <citation type="submission" date="2020-08" db="EMBL/GenBank/DDBJ databases">
        <title>Plant Genome Project.</title>
        <authorList>
            <person name="Zhang R.-G."/>
        </authorList>
    </citation>
    <scope>NUCLEOTIDE SEQUENCE</scope>
    <source>
        <strain evidence="2">Huo1</strain>
        <tissue evidence="2">Leaf</tissue>
    </source>
</reference>
<evidence type="ECO:0000313" key="2">
    <source>
        <dbReference type="EMBL" id="KAG6400500.1"/>
    </source>
</evidence>